<name>A0A2P2PM93_RHIMU</name>
<dbReference type="AlphaFoldDB" id="A0A2P2PM93"/>
<accession>A0A2P2PM93</accession>
<reference evidence="1" key="1">
    <citation type="submission" date="2018-02" db="EMBL/GenBank/DDBJ databases">
        <title>Rhizophora mucronata_Transcriptome.</title>
        <authorList>
            <person name="Meera S.P."/>
            <person name="Sreeshan A."/>
            <person name="Augustine A."/>
        </authorList>
    </citation>
    <scope>NUCLEOTIDE SEQUENCE</scope>
    <source>
        <tissue evidence="1">Leaf</tissue>
    </source>
</reference>
<organism evidence="1">
    <name type="scientific">Rhizophora mucronata</name>
    <name type="common">Asiatic mangrove</name>
    <dbReference type="NCBI Taxonomy" id="61149"/>
    <lineage>
        <taxon>Eukaryota</taxon>
        <taxon>Viridiplantae</taxon>
        <taxon>Streptophyta</taxon>
        <taxon>Embryophyta</taxon>
        <taxon>Tracheophyta</taxon>
        <taxon>Spermatophyta</taxon>
        <taxon>Magnoliopsida</taxon>
        <taxon>eudicotyledons</taxon>
        <taxon>Gunneridae</taxon>
        <taxon>Pentapetalae</taxon>
        <taxon>rosids</taxon>
        <taxon>fabids</taxon>
        <taxon>Malpighiales</taxon>
        <taxon>Rhizophoraceae</taxon>
        <taxon>Rhizophora</taxon>
    </lineage>
</organism>
<protein>
    <submittedName>
        <fullName evidence="1">Uncharacterized protein</fullName>
    </submittedName>
</protein>
<dbReference type="EMBL" id="GGEC01075307">
    <property type="protein sequence ID" value="MBX55791.1"/>
    <property type="molecule type" value="Transcribed_RNA"/>
</dbReference>
<evidence type="ECO:0000313" key="1">
    <source>
        <dbReference type="EMBL" id="MBX55791.1"/>
    </source>
</evidence>
<proteinExistence type="predicted"/>
<sequence length="64" mass="7484">MVSSVSPIVSTRTNPVLELVKPFPIPDHYFSLGDPRDYLDRRVTVIAYPQIFHDPYCSKWFTRN</sequence>